<organism evidence="2 3">
    <name type="scientific">Ophiocordyceps camponoti-rufipedis</name>
    <dbReference type="NCBI Taxonomy" id="2004952"/>
    <lineage>
        <taxon>Eukaryota</taxon>
        <taxon>Fungi</taxon>
        <taxon>Dikarya</taxon>
        <taxon>Ascomycota</taxon>
        <taxon>Pezizomycotina</taxon>
        <taxon>Sordariomycetes</taxon>
        <taxon>Hypocreomycetidae</taxon>
        <taxon>Hypocreales</taxon>
        <taxon>Ophiocordycipitaceae</taxon>
        <taxon>Ophiocordyceps</taxon>
    </lineage>
</organism>
<feature type="region of interest" description="Disordered" evidence="1">
    <location>
        <begin position="296"/>
        <end position="318"/>
    </location>
</feature>
<gene>
    <name evidence="2" type="ORF">CDD80_5569</name>
</gene>
<evidence type="ECO:0000256" key="1">
    <source>
        <dbReference type="SAM" id="MobiDB-lite"/>
    </source>
</evidence>
<sequence length="318" mass="34908">MFIVTTIHNNTFSSHHPQPPVPPSHQPQPLTALPINTTLPHLFPSFSTLPYPLLFNLNPPYPLLINFNLPPLPNIPPPLKPMVHNIHPRKLRLKRNSQLPNNTPPSRNSPTRKYLPNHHHQPHLSLTSHLTPHTPQPQSLLTALPRSSAKSACPPPTGLRSRFCASFCGRSIAPPNLERTAPFFSTSTAVSSVAAPAAGFARRDSRACSSKTGRALKLTLDTFKNPNNTSFNAEPKSSPSMQPDDITALLKPSPAYLSEPHRASGSWLRCALIYSLSSPLSTSLCPILSRFSINGSGLEPPKHPEHDLQVAQRPRARM</sequence>
<dbReference type="EMBL" id="NJES01000559">
    <property type="protein sequence ID" value="PHH71015.1"/>
    <property type="molecule type" value="Genomic_DNA"/>
</dbReference>
<feature type="compositionally biased region" description="Polar residues" evidence="1">
    <location>
        <begin position="124"/>
        <end position="140"/>
    </location>
</feature>
<dbReference type="AlphaFoldDB" id="A0A2C5YNC6"/>
<keyword evidence="3" id="KW-1185">Reference proteome</keyword>
<comment type="caution">
    <text evidence="2">The sequence shown here is derived from an EMBL/GenBank/DDBJ whole genome shotgun (WGS) entry which is preliminary data.</text>
</comment>
<name>A0A2C5YNC6_9HYPO</name>
<dbReference type="Proteomes" id="UP000226431">
    <property type="component" value="Unassembled WGS sequence"/>
</dbReference>
<reference evidence="2 3" key="1">
    <citation type="submission" date="2017-06" db="EMBL/GenBank/DDBJ databases">
        <title>Ant-infecting Ophiocordyceps genomes reveal a high diversity of potential behavioral manipulation genes and a possible major role for enterotoxins.</title>
        <authorList>
            <person name="De Bekker C."/>
            <person name="Evans H.C."/>
            <person name="Brachmann A."/>
            <person name="Hughes D.P."/>
        </authorList>
    </citation>
    <scope>NUCLEOTIDE SEQUENCE [LARGE SCALE GENOMIC DNA]</scope>
    <source>
        <strain evidence="2 3">Map16</strain>
    </source>
</reference>
<evidence type="ECO:0000313" key="3">
    <source>
        <dbReference type="Proteomes" id="UP000226431"/>
    </source>
</evidence>
<accession>A0A2C5YNC6</accession>
<feature type="compositionally biased region" description="Low complexity" evidence="1">
    <location>
        <begin position="100"/>
        <end position="112"/>
    </location>
</feature>
<evidence type="ECO:0000313" key="2">
    <source>
        <dbReference type="EMBL" id="PHH71015.1"/>
    </source>
</evidence>
<feature type="region of interest" description="Disordered" evidence="1">
    <location>
        <begin position="93"/>
        <end position="140"/>
    </location>
</feature>
<proteinExistence type="predicted"/>
<protein>
    <submittedName>
        <fullName evidence="2">Uncharacterized protein</fullName>
    </submittedName>
</protein>